<name>U5BIJ0_9BACT</name>
<dbReference type="AlphaFoldDB" id="U5BIJ0"/>
<proteinExistence type="predicted"/>
<feature type="region of interest" description="Disordered" evidence="1">
    <location>
        <begin position="31"/>
        <end position="58"/>
    </location>
</feature>
<organism evidence="2 3">
    <name type="scientific">Rhodonellum psychrophilum GCM71 = DSM 17998</name>
    <dbReference type="NCBI Taxonomy" id="1123057"/>
    <lineage>
        <taxon>Bacteria</taxon>
        <taxon>Pseudomonadati</taxon>
        <taxon>Bacteroidota</taxon>
        <taxon>Cytophagia</taxon>
        <taxon>Cytophagales</taxon>
        <taxon>Cytophagaceae</taxon>
        <taxon>Rhodonellum</taxon>
    </lineage>
</organism>
<sequence>MECGNKTKFVDNLTKTGKFCSRISSYPRKGQIGEIPIPEPNSVRKENGALQKKSLTLK</sequence>
<evidence type="ECO:0000313" key="2">
    <source>
        <dbReference type="EMBL" id="ERM80230.1"/>
    </source>
</evidence>
<evidence type="ECO:0000256" key="1">
    <source>
        <dbReference type="SAM" id="MobiDB-lite"/>
    </source>
</evidence>
<dbReference type="Proteomes" id="UP000016843">
    <property type="component" value="Unassembled WGS sequence"/>
</dbReference>
<protein>
    <submittedName>
        <fullName evidence="2">Uncharacterized protein</fullName>
    </submittedName>
</protein>
<dbReference type="EMBL" id="AWXR01000129">
    <property type="protein sequence ID" value="ERM80230.1"/>
    <property type="molecule type" value="Genomic_DNA"/>
</dbReference>
<comment type="caution">
    <text evidence="2">The sequence shown here is derived from an EMBL/GenBank/DDBJ whole genome shotgun (WGS) entry which is preliminary data.</text>
</comment>
<evidence type="ECO:0000313" key="3">
    <source>
        <dbReference type="Proteomes" id="UP000016843"/>
    </source>
</evidence>
<accession>U5BIJ0</accession>
<keyword evidence="3" id="KW-1185">Reference proteome</keyword>
<reference evidence="2 3" key="1">
    <citation type="journal article" date="2013" name="Genome Announc.">
        <title>Draft Genome Sequence of the Psychrophilic and Alkaliphilic Rhodonellum psychrophilum Strain GCM71T.</title>
        <authorList>
            <person name="Hauptmann A.L."/>
            <person name="Glaring M.A."/>
            <person name="Hallin P.F."/>
            <person name="Prieme A."/>
            <person name="Stougaard P."/>
        </authorList>
    </citation>
    <scope>NUCLEOTIDE SEQUENCE [LARGE SCALE GENOMIC DNA]</scope>
    <source>
        <strain evidence="2 3">GCM71</strain>
    </source>
</reference>
<gene>
    <name evidence="2" type="ORF">P872_14065</name>
</gene>